<evidence type="ECO:0000313" key="2">
    <source>
        <dbReference type="Proteomes" id="UP001221686"/>
    </source>
</evidence>
<dbReference type="Proteomes" id="UP001221686">
    <property type="component" value="Unassembled WGS sequence"/>
</dbReference>
<dbReference type="RefSeq" id="WP_272090732.1">
    <property type="nucleotide sequence ID" value="NZ_JAQNDL010000003.1"/>
</dbReference>
<gene>
    <name evidence="1" type="ORF">POL25_35220</name>
</gene>
<dbReference type="Gene3D" id="1.20.120.330">
    <property type="entry name" value="Nucleotidyltransferases domain 2"/>
    <property type="match status" value="1"/>
</dbReference>
<protein>
    <recommendedName>
        <fullName evidence="3">HEPN domain-containing protein</fullName>
    </recommendedName>
</protein>
<evidence type="ECO:0000313" key="1">
    <source>
        <dbReference type="EMBL" id="MDC0722207.1"/>
    </source>
</evidence>
<comment type="caution">
    <text evidence="1">The sequence shown here is derived from an EMBL/GenBank/DDBJ whole genome shotgun (WGS) entry which is preliminary data.</text>
</comment>
<keyword evidence="2" id="KW-1185">Reference proteome</keyword>
<proteinExistence type="predicted"/>
<name>A0ABT5EBG4_9BACT</name>
<accession>A0ABT5EBG4</accession>
<organism evidence="1 2">
    <name type="scientific">Nannocystis bainbridge</name>
    <dbReference type="NCBI Taxonomy" id="2995303"/>
    <lineage>
        <taxon>Bacteria</taxon>
        <taxon>Pseudomonadati</taxon>
        <taxon>Myxococcota</taxon>
        <taxon>Polyangia</taxon>
        <taxon>Nannocystales</taxon>
        <taxon>Nannocystaceae</taxon>
        <taxon>Nannocystis</taxon>
    </lineage>
</organism>
<evidence type="ECO:0008006" key="3">
    <source>
        <dbReference type="Google" id="ProtNLM"/>
    </source>
</evidence>
<sequence length="122" mass="13886">MITPEELWAEALGHCERAQSAEATEASRRLAIAALYYATYHFTGKAMGFDTGASDSNHERLLQLLRHSREVHVRRAAQRYDGLKLLRVKSHYHLRLQIGAQELLVARNHARAVRSLLRLDSP</sequence>
<dbReference type="EMBL" id="JAQNDL010000003">
    <property type="protein sequence ID" value="MDC0722207.1"/>
    <property type="molecule type" value="Genomic_DNA"/>
</dbReference>
<reference evidence="1 2" key="1">
    <citation type="submission" date="2022-11" db="EMBL/GenBank/DDBJ databases">
        <title>Minimal conservation of predation-associated metabolite biosynthetic gene clusters underscores biosynthetic potential of Myxococcota including descriptions for ten novel species: Archangium lansinium sp. nov., Myxococcus landrumus sp. nov., Nannocystis bai.</title>
        <authorList>
            <person name="Ahearne A."/>
            <person name="Stevens C."/>
            <person name="Dowd S."/>
        </authorList>
    </citation>
    <scope>NUCLEOTIDE SEQUENCE [LARGE SCALE GENOMIC DNA]</scope>
    <source>
        <strain evidence="1 2">BB15-2</strain>
    </source>
</reference>